<evidence type="ECO:0000256" key="8">
    <source>
        <dbReference type="SAM" id="Coils"/>
    </source>
</evidence>
<dbReference type="STRING" id="76193.A0A0N1I590"/>
<keyword evidence="3 7" id="KW-0999">Mitochondrion inner membrane</keyword>
<dbReference type="AlphaFoldDB" id="A0A0N1I590"/>
<keyword evidence="5 7" id="KW-0496">Mitochondrion</keyword>
<reference evidence="10 11" key="1">
    <citation type="journal article" date="2015" name="Nat. Commun.">
        <title>Outbred genome sequencing and CRISPR/Cas9 gene editing in butterflies.</title>
        <authorList>
            <person name="Li X."/>
            <person name="Fan D."/>
            <person name="Zhang W."/>
            <person name="Liu G."/>
            <person name="Zhang L."/>
            <person name="Zhao L."/>
            <person name="Fang X."/>
            <person name="Chen L."/>
            <person name="Dong Y."/>
            <person name="Chen Y."/>
            <person name="Ding Y."/>
            <person name="Zhao R."/>
            <person name="Feng M."/>
            <person name="Zhu Y."/>
            <person name="Feng Y."/>
            <person name="Jiang X."/>
            <person name="Zhu D."/>
            <person name="Xiang H."/>
            <person name="Feng X."/>
            <person name="Li S."/>
            <person name="Wang J."/>
            <person name="Zhang G."/>
            <person name="Kronforst M.R."/>
            <person name="Wang W."/>
        </authorList>
    </citation>
    <scope>NUCLEOTIDE SEQUENCE [LARGE SCALE GENOMIC DNA]</scope>
    <source>
        <strain evidence="10">Ya'a_city_454_Pm</strain>
        <tissue evidence="10">Whole body</tissue>
    </source>
</reference>
<feature type="coiled-coil region" evidence="8">
    <location>
        <begin position="242"/>
        <end position="273"/>
    </location>
</feature>
<dbReference type="PANTHER" id="PTHR15415:SF7">
    <property type="entry name" value="MICOS COMPLEX SUBUNIT MIC60"/>
    <property type="match status" value="1"/>
</dbReference>
<dbReference type="Proteomes" id="UP000053240">
    <property type="component" value="Unassembled WGS sequence"/>
</dbReference>
<dbReference type="InParanoid" id="A0A0N1I590"/>
<dbReference type="EMBL" id="KQ461111">
    <property type="protein sequence ID" value="KPJ08950.1"/>
    <property type="molecule type" value="Genomic_DNA"/>
</dbReference>
<sequence length="996" mass="114694">MLEDINLEVADSHSGISLVPKMYKFTTHLANPNLILVRKQIGDASCTALVVMRAPRRTYAQFDKDACPPPPKAPPKSRKVLWTTVGATILTGAAVVYAKSSPDARNWLESNAPWANDFIALVYQENTTYWKATINQISRATTAIMPPPKFEPLYVQEKPPVKPELETKVTLIQTEECPPQQPPPIVITKDMVELEHEMHENTKLAIDNFKQAKKFCIDYNKALYAIVEAPIEDLDKKNFSSLRGAQNERDNLMKKAHESASKARCAIERAKAEEEARRSQSLWAAAEALLSATRRTGAEAKIDNEIKALEKAGKDDRLVQTVLNGIPQEARQKGIATEKCLLDKFEKLERTAMKVALIGREGASLPVYFLSWLQSKLLFQKFAEIPEDELNNKPTDFTKLDTFDIIQRASFLFAEIPEDELNNKPTDFTKLDTFDIIQRARYHMDHGDLQSALRYVNLLQGAPRAAAGDWADAARHHLEVRQAAQAVMAHASYPRQIDYRLVRITQSATNLKQFRKYPDRDPCPLPPPPPKPKEKDDRLIWGTVFLATLAGAFAYYAKQSPQTRDWLTIYAPWFDDMIAVIFQENMSYKEYMNECIESFKKYIHMDEKTDVCKIEEPPKAIPTVPEKPKEIMQPVKEVIEQPPCVRLPPPVLTKDICEVESCLKDLFETVINNYDTAKAACVYYCQAVDDTMNDFSMPKLKELRKAMEERMDLVRVSIQNALEAQEGMEELTRYLECGVQALPEAIEKTKEMMEQCQEKIKAMLIQYQWENDKALVRDRQWQMVETYIDKYTEENETLIPGLHYTHNKLRMDGDPDLLLYHTYRYKRDLEDELQEVVSGMKERADRAVDTIRSEDEKTERERKLVLENLTKLKRLELEKDFKTREENLKKKNEDMLKDALRKQLQRHEEMLEKKLKQREIEATAKLKQMVADKVAAEKRLFAKQRTEMAAKLKILEDKLAGLYENQYVGFFDNFKNGFRSGCFFLYTLGVTKIAPL</sequence>
<feature type="region of interest" description="Disordered" evidence="9">
    <location>
        <begin position="516"/>
        <end position="536"/>
    </location>
</feature>
<comment type="similarity">
    <text evidence="1 7">Belongs to the MICOS complex subunit Mic60 family.</text>
</comment>
<evidence type="ECO:0000256" key="4">
    <source>
        <dbReference type="ARBA" id="ARBA00022989"/>
    </source>
</evidence>
<dbReference type="PANTHER" id="PTHR15415">
    <property type="entry name" value="MITOFILIN"/>
    <property type="match status" value="1"/>
</dbReference>
<evidence type="ECO:0000256" key="7">
    <source>
        <dbReference type="RuleBase" id="RU363000"/>
    </source>
</evidence>
<keyword evidence="11" id="KW-1185">Reference proteome</keyword>
<evidence type="ECO:0000256" key="6">
    <source>
        <dbReference type="ARBA" id="ARBA00023136"/>
    </source>
</evidence>
<comment type="subunit">
    <text evidence="7">Component of the mitochondrial contact site and cristae organizing system (MICOS) complex.</text>
</comment>
<name>A0A0N1I590_PAPMA</name>
<dbReference type="GO" id="GO:0042407">
    <property type="term" value="P:cristae formation"/>
    <property type="evidence" value="ECO:0007669"/>
    <property type="project" value="TreeGrafter"/>
</dbReference>
<dbReference type="InterPro" id="IPR019133">
    <property type="entry name" value="MIC60"/>
</dbReference>
<feature type="coiled-coil region" evidence="8">
    <location>
        <begin position="874"/>
        <end position="921"/>
    </location>
</feature>
<keyword evidence="6" id="KW-0472">Membrane</keyword>
<dbReference type="GO" id="GO:0061617">
    <property type="term" value="C:MICOS complex"/>
    <property type="evidence" value="ECO:0007669"/>
    <property type="project" value="TreeGrafter"/>
</dbReference>
<accession>A0A0N1I590</accession>
<organism evidence="10 11">
    <name type="scientific">Papilio machaon</name>
    <name type="common">Old World swallowtail butterfly</name>
    <dbReference type="NCBI Taxonomy" id="76193"/>
    <lineage>
        <taxon>Eukaryota</taxon>
        <taxon>Metazoa</taxon>
        <taxon>Ecdysozoa</taxon>
        <taxon>Arthropoda</taxon>
        <taxon>Hexapoda</taxon>
        <taxon>Insecta</taxon>
        <taxon>Pterygota</taxon>
        <taxon>Neoptera</taxon>
        <taxon>Endopterygota</taxon>
        <taxon>Lepidoptera</taxon>
        <taxon>Glossata</taxon>
        <taxon>Ditrysia</taxon>
        <taxon>Papilionoidea</taxon>
        <taxon>Papilionidae</taxon>
        <taxon>Papilioninae</taxon>
        <taxon>Papilio</taxon>
    </lineage>
</organism>
<protein>
    <recommendedName>
        <fullName evidence="7">MICOS complex subunit MIC60</fullName>
    </recommendedName>
    <alternativeName>
        <fullName evidence="7">Mitofilin</fullName>
    </alternativeName>
</protein>
<dbReference type="Pfam" id="PF09731">
    <property type="entry name" value="Mitofilin"/>
    <property type="match status" value="3"/>
</dbReference>
<comment type="function">
    <text evidence="7">Component of the MICOS complex, a large protein complex of the mitochondrial inner membrane that plays crucial roles in the maintenance of crista junctions, inner membrane architecture, and formation of contact sites to the outer membrane.</text>
</comment>
<keyword evidence="2 7" id="KW-0812">Transmembrane</keyword>
<evidence type="ECO:0000256" key="1">
    <source>
        <dbReference type="ARBA" id="ARBA00010877"/>
    </source>
</evidence>
<evidence type="ECO:0000313" key="10">
    <source>
        <dbReference type="EMBL" id="KPJ08950.1"/>
    </source>
</evidence>
<keyword evidence="4" id="KW-1133">Transmembrane helix</keyword>
<gene>
    <name evidence="10" type="ORF">RR48_03623</name>
</gene>
<evidence type="ECO:0000256" key="3">
    <source>
        <dbReference type="ARBA" id="ARBA00022792"/>
    </source>
</evidence>
<evidence type="ECO:0000256" key="5">
    <source>
        <dbReference type="ARBA" id="ARBA00023128"/>
    </source>
</evidence>
<evidence type="ECO:0000256" key="2">
    <source>
        <dbReference type="ARBA" id="ARBA00022692"/>
    </source>
</evidence>
<evidence type="ECO:0000313" key="11">
    <source>
        <dbReference type="Proteomes" id="UP000053240"/>
    </source>
</evidence>
<evidence type="ECO:0000256" key="9">
    <source>
        <dbReference type="SAM" id="MobiDB-lite"/>
    </source>
</evidence>
<proteinExistence type="inferred from homology"/>
<keyword evidence="8" id="KW-0175">Coiled coil</keyword>
<comment type="subcellular location">
    <subcellularLocation>
        <location evidence="7">Mitochondrion inner membrane</location>
        <topology evidence="7">Single-pass membrane protein</topology>
    </subcellularLocation>
</comment>